<keyword evidence="4" id="KW-1185">Reference proteome</keyword>
<sequence length="564" mass="63404">MRLIDTRTGELVSKTNPEPGSYAILSHTWGDEDEEVSIQNYGDPATASIKTGLAKIAGVIRIAQSLNLNYVWVDTCCIDKSSSAELSEAINSMFTWYQDSAICVVYLSDLPSHANFEDNFPRCRWLTRGWTLQELIAPKHVQFYTEAWELCGDRSSRRDILSRVTGIDTEILENSEGLGQIPIARRMSWASNRHTTRVEDQAYCLLGIFGINMPMIYGEGPKAFMRLQEEIAKDSGDLSLFAWATTDDAPPKQDQRYRGIFATSPKEFTIARGMKYRSAGILLEKEFSVTNRGLKIKTTLVEVPGLSMDLVLNLGVSDRDDWPRASSQGWMGIYLTKTSNGLVRSNPNELYTAGAHLRYLHKSASPAFYIRKTVSPSESVDLEKRFTNAIHVPQIQSFFRIQHAAPDHLWDPLRGMFLHQGMGINAYLRLIFHPQYGKYDGFQVIIACSTMAHKPVCTLWMEGVDQWHNVRHFLENRKEVSDYVAVDYLSGFVGGDTSVLSSSASTKFQDPATNNTVILTVNVKDCWIEGGTPAYSLEANVATIPCNSDKHTYDAHGYRSTLRR</sequence>
<gene>
    <name evidence="3" type="ORF">BP5796_01185</name>
</gene>
<proteinExistence type="predicted"/>
<feature type="domain" description="DUF8212" evidence="2">
    <location>
        <begin position="222"/>
        <end position="259"/>
    </location>
</feature>
<organism evidence="3 4">
    <name type="scientific">Coleophoma crateriformis</name>
    <dbReference type="NCBI Taxonomy" id="565419"/>
    <lineage>
        <taxon>Eukaryota</taxon>
        <taxon>Fungi</taxon>
        <taxon>Dikarya</taxon>
        <taxon>Ascomycota</taxon>
        <taxon>Pezizomycotina</taxon>
        <taxon>Leotiomycetes</taxon>
        <taxon>Helotiales</taxon>
        <taxon>Dermateaceae</taxon>
        <taxon>Coleophoma</taxon>
    </lineage>
</organism>
<dbReference type="PANTHER" id="PTHR10622:SF12">
    <property type="entry name" value="HET DOMAIN-CONTAINING PROTEIN"/>
    <property type="match status" value="1"/>
</dbReference>
<reference evidence="3 4" key="1">
    <citation type="journal article" date="2018" name="IMA Fungus">
        <title>IMA Genome-F 9: Draft genome sequence of Annulohypoxylon stygium, Aspergillus mulundensis, Berkeleyomyces basicola (syn. Thielaviopsis basicola), Ceratocystis smalleyi, two Cercospora beticola strains, Coleophoma cylindrospora, Fusarium fracticaudum, Phialophora cf. hyalina, and Morchella septimelata.</title>
        <authorList>
            <person name="Wingfield B.D."/>
            <person name="Bills G.F."/>
            <person name="Dong Y."/>
            <person name="Huang W."/>
            <person name="Nel W.J."/>
            <person name="Swalarsk-Parry B.S."/>
            <person name="Vaghefi N."/>
            <person name="Wilken P.M."/>
            <person name="An Z."/>
            <person name="de Beer Z.W."/>
            <person name="De Vos L."/>
            <person name="Chen L."/>
            <person name="Duong T.A."/>
            <person name="Gao Y."/>
            <person name="Hammerbacher A."/>
            <person name="Kikkert J.R."/>
            <person name="Li Y."/>
            <person name="Li H."/>
            <person name="Li K."/>
            <person name="Li Q."/>
            <person name="Liu X."/>
            <person name="Ma X."/>
            <person name="Naidoo K."/>
            <person name="Pethybridge S.J."/>
            <person name="Sun J."/>
            <person name="Steenkamp E.T."/>
            <person name="van der Nest M.A."/>
            <person name="van Wyk S."/>
            <person name="Wingfield M.J."/>
            <person name="Xiong C."/>
            <person name="Yue Q."/>
            <person name="Zhang X."/>
        </authorList>
    </citation>
    <scope>NUCLEOTIDE SEQUENCE [LARGE SCALE GENOMIC DNA]</scope>
    <source>
        <strain evidence="3 4">BP5796</strain>
    </source>
</reference>
<protein>
    <submittedName>
        <fullName evidence="3">Uncharacterized protein</fullName>
    </submittedName>
</protein>
<dbReference type="InterPro" id="IPR058525">
    <property type="entry name" value="DUF8212"/>
</dbReference>
<evidence type="ECO:0000259" key="2">
    <source>
        <dbReference type="Pfam" id="PF26640"/>
    </source>
</evidence>
<name>A0A3D8T035_9HELO</name>
<dbReference type="AlphaFoldDB" id="A0A3D8T035"/>
<evidence type="ECO:0000313" key="3">
    <source>
        <dbReference type="EMBL" id="RDW91791.1"/>
    </source>
</evidence>
<evidence type="ECO:0000313" key="4">
    <source>
        <dbReference type="Proteomes" id="UP000256328"/>
    </source>
</evidence>
<dbReference type="Pfam" id="PF26640">
    <property type="entry name" value="DUF8212"/>
    <property type="match status" value="1"/>
</dbReference>
<dbReference type="InterPro" id="IPR010730">
    <property type="entry name" value="HET"/>
</dbReference>
<feature type="domain" description="Heterokaryon incompatibility" evidence="1">
    <location>
        <begin position="22"/>
        <end position="109"/>
    </location>
</feature>
<accession>A0A3D8T035</accession>
<dbReference type="PANTHER" id="PTHR10622">
    <property type="entry name" value="HET DOMAIN-CONTAINING PROTEIN"/>
    <property type="match status" value="1"/>
</dbReference>
<dbReference type="Pfam" id="PF06985">
    <property type="entry name" value="HET"/>
    <property type="match status" value="1"/>
</dbReference>
<dbReference type="EMBL" id="PDLN01000002">
    <property type="protein sequence ID" value="RDW91791.1"/>
    <property type="molecule type" value="Genomic_DNA"/>
</dbReference>
<dbReference type="OrthoDB" id="674604at2759"/>
<comment type="caution">
    <text evidence="3">The sequence shown here is derived from an EMBL/GenBank/DDBJ whole genome shotgun (WGS) entry which is preliminary data.</text>
</comment>
<evidence type="ECO:0000259" key="1">
    <source>
        <dbReference type="Pfam" id="PF06985"/>
    </source>
</evidence>
<dbReference type="Proteomes" id="UP000256328">
    <property type="component" value="Unassembled WGS sequence"/>
</dbReference>